<evidence type="ECO:0000256" key="1">
    <source>
        <dbReference type="SAM" id="Coils"/>
    </source>
</evidence>
<evidence type="ECO:0000259" key="3">
    <source>
        <dbReference type="Pfam" id="PF04859"/>
    </source>
</evidence>
<dbReference type="OrthoDB" id="1915848at2759"/>
<protein>
    <submittedName>
        <fullName evidence="5">Uncharacterized protein</fullName>
    </submittedName>
</protein>
<dbReference type="EMBL" id="JXTB01001079">
    <property type="protein sequence ID" value="PON31385.1"/>
    <property type="molecule type" value="Genomic_DNA"/>
</dbReference>
<feature type="domain" description="GIL1/IRKI C-terminal" evidence="4">
    <location>
        <begin position="427"/>
        <end position="486"/>
    </location>
</feature>
<evidence type="ECO:0000313" key="6">
    <source>
        <dbReference type="Proteomes" id="UP000237105"/>
    </source>
</evidence>
<proteinExistence type="predicted"/>
<feature type="coiled-coil region" evidence="1">
    <location>
        <begin position="200"/>
        <end position="227"/>
    </location>
</feature>
<evidence type="ECO:0000256" key="2">
    <source>
        <dbReference type="SAM" id="MobiDB-lite"/>
    </source>
</evidence>
<dbReference type="PANTHER" id="PTHR31161">
    <property type="entry name" value="PROTEIN GRAVITROPIC IN THE LIGHT 1"/>
    <property type="match status" value="1"/>
</dbReference>
<gene>
    <name evidence="5" type="ORF">PanWU01x14_370340</name>
</gene>
<accession>A0A2P5A4B5</accession>
<sequence length="503" mass="57274">MDSVKPSAVTPHKSKLARTIAKVLHLRAAATGIAPVDAGIQKVATVSKKSQEFGIQKGKPGDKVKDDRNAVPAPGKGVDGARSRSFDLVEDEELEERMAMEALLAKLFARISSVKASYAQLQYSQSPYDVDGIQAADRMVVSELKNLSELKRCYLKKQFDPSPETALLMAEIQEQKSLLKTYEITGKKLESQARLKDSEVIFLKEKLDEANKQNKMLEKKLNQSGQLLTVLDNLHLSGLSPSHFITVFRHTTKSIRSFVRLMMEEMKSANWDFDAAAYAIQSDVIYRKEEHKCFAFESFVSREMFDAFCYPNFLFPKDRSFTDKKKQTEKFFARFMELKSLKPKDYLSQRPRSAFANFCRLKYLKLIHPKMEVAFFGDQSQRNLIHGGEFPSSSSSSSTFFALFAEMAKRVWLLHCLAFSFDPEASIFQVQKGCRFSEVYMESIAEEVFPSLENNTCISQESDYQVAFTVIPGFRIGQTLIQCKVYLSQTQQYQHTQKSKSNR</sequence>
<dbReference type="STRING" id="3476.A0A2P5A4B5"/>
<name>A0A2P5A4B5_PARAD</name>
<keyword evidence="6" id="KW-1185">Reference proteome</keyword>
<dbReference type="AlphaFoldDB" id="A0A2P5A4B5"/>
<evidence type="ECO:0000259" key="4">
    <source>
        <dbReference type="Pfam" id="PF24994"/>
    </source>
</evidence>
<dbReference type="Pfam" id="PF24994">
    <property type="entry name" value="GIL1_IRKI_C"/>
    <property type="match status" value="1"/>
</dbReference>
<dbReference type="Proteomes" id="UP000237105">
    <property type="component" value="Unassembled WGS sequence"/>
</dbReference>
<organism evidence="5 6">
    <name type="scientific">Parasponia andersonii</name>
    <name type="common">Sponia andersonii</name>
    <dbReference type="NCBI Taxonomy" id="3476"/>
    <lineage>
        <taxon>Eukaryota</taxon>
        <taxon>Viridiplantae</taxon>
        <taxon>Streptophyta</taxon>
        <taxon>Embryophyta</taxon>
        <taxon>Tracheophyta</taxon>
        <taxon>Spermatophyta</taxon>
        <taxon>Magnoliopsida</taxon>
        <taxon>eudicotyledons</taxon>
        <taxon>Gunneridae</taxon>
        <taxon>Pentapetalae</taxon>
        <taxon>rosids</taxon>
        <taxon>fabids</taxon>
        <taxon>Rosales</taxon>
        <taxon>Cannabaceae</taxon>
        <taxon>Parasponia</taxon>
    </lineage>
</organism>
<feature type="domain" description="DUF641" evidence="3">
    <location>
        <begin position="96"/>
        <end position="220"/>
    </location>
</feature>
<reference evidence="6" key="1">
    <citation type="submission" date="2016-06" db="EMBL/GenBank/DDBJ databases">
        <title>Parallel loss of symbiosis genes in relatives of nitrogen-fixing non-legume Parasponia.</title>
        <authorList>
            <person name="Van Velzen R."/>
            <person name="Holmer R."/>
            <person name="Bu F."/>
            <person name="Rutten L."/>
            <person name="Van Zeijl A."/>
            <person name="Liu W."/>
            <person name="Santuari L."/>
            <person name="Cao Q."/>
            <person name="Sharma T."/>
            <person name="Shen D."/>
            <person name="Roswanjaya Y."/>
            <person name="Wardhani T."/>
            <person name="Kalhor M.S."/>
            <person name="Jansen J."/>
            <person name="Van den Hoogen J."/>
            <person name="Gungor B."/>
            <person name="Hartog M."/>
            <person name="Hontelez J."/>
            <person name="Verver J."/>
            <person name="Yang W.-C."/>
            <person name="Schijlen E."/>
            <person name="Repin R."/>
            <person name="Schilthuizen M."/>
            <person name="Schranz E."/>
            <person name="Heidstra R."/>
            <person name="Miyata K."/>
            <person name="Fedorova E."/>
            <person name="Kohlen W."/>
            <person name="Bisseling T."/>
            <person name="Smit S."/>
            <person name="Geurts R."/>
        </authorList>
    </citation>
    <scope>NUCLEOTIDE SEQUENCE [LARGE SCALE GENOMIC DNA]</scope>
    <source>
        <strain evidence="6">cv. WU1-14</strain>
    </source>
</reference>
<dbReference type="GO" id="GO:0009639">
    <property type="term" value="P:response to red or far red light"/>
    <property type="evidence" value="ECO:0007669"/>
    <property type="project" value="InterPro"/>
</dbReference>
<dbReference type="Pfam" id="PF04859">
    <property type="entry name" value="DUF641"/>
    <property type="match status" value="1"/>
</dbReference>
<dbReference type="InterPro" id="IPR040225">
    <property type="entry name" value="GIL1-like"/>
</dbReference>
<dbReference type="GO" id="GO:0009959">
    <property type="term" value="P:negative gravitropism"/>
    <property type="evidence" value="ECO:0007669"/>
    <property type="project" value="InterPro"/>
</dbReference>
<comment type="caution">
    <text evidence="5">The sequence shown here is derived from an EMBL/GenBank/DDBJ whole genome shotgun (WGS) entry which is preliminary data.</text>
</comment>
<keyword evidence="1" id="KW-0175">Coiled coil</keyword>
<evidence type="ECO:0000313" key="5">
    <source>
        <dbReference type="EMBL" id="PON31385.1"/>
    </source>
</evidence>
<feature type="region of interest" description="Disordered" evidence="2">
    <location>
        <begin position="52"/>
        <end position="82"/>
    </location>
</feature>
<feature type="compositionally biased region" description="Basic and acidic residues" evidence="2">
    <location>
        <begin position="59"/>
        <end position="69"/>
    </location>
</feature>
<dbReference type="InterPro" id="IPR006943">
    <property type="entry name" value="DUF641_pln"/>
</dbReference>
<dbReference type="InterPro" id="IPR056813">
    <property type="entry name" value="GIL1_IRKI_C"/>
</dbReference>